<evidence type="ECO:0000313" key="1">
    <source>
        <dbReference type="EMBL" id="MCZ4517105.1"/>
    </source>
</evidence>
<evidence type="ECO:0000313" key="2">
    <source>
        <dbReference type="Proteomes" id="UP001081071"/>
    </source>
</evidence>
<keyword evidence="2" id="KW-1185">Reference proteome</keyword>
<sequence>MSGHRTLVVHISSSVIGDGEIAAPRVGAVLTGPLSFVELSETEADIVRIEAMLEPSGLDPVLQYTGQNSPRRWEWTGLLRGDGWTASWRGFIPRTGQVELTGRFYGVFGYDTEGRFRGRVTRAQLVSERYQLVPGEGWVIRPGYRATRDVEEVRRIFGNESIQEGGGPVDQENSVMVTLDLDDVPPLPTRPSIVPGDVAAAGGVTWVLDAELPLVVSIDTEGAAAEHVLPAKVAGTRSIWATDTGCWVGGVDGMLWIPRGHEAVRIDPLPAHVGAVNGDRLLVCTGDPTWRMYTPGSGSTDVAALDGYVNSIAVEHDTWIVCVQLRGESAVRLVRVTSAGRSTIGPIIPQLPRGHGNPYLAGDPVRLIRGVDVAFVEPDLSIRDDGAQLGRSQFHGGQLGRFAWTIGHPPDGTSSTGWWPLPGPVHYERTQQFWLFTVYDAPTLTPLTSVPVFATRPNVAVDDTDRILVIARGVQALRHDDPVMKSPIPLHVARMLADSRPEGL</sequence>
<organism evidence="1 2">
    <name type="scientific">Rhodococcus ruber</name>
    <dbReference type="NCBI Taxonomy" id="1830"/>
    <lineage>
        <taxon>Bacteria</taxon>
        <taxon>Bacillati</taxon>
        <taxon>Actinomycetota</taxon>
        <taxon>Actinomycetes</taxon>
        <taxon>Mycobacteriales</taxon>
        <taxon>Nocardiaceae</taxon>
        <taxon>Rhodococcus</taxon>
    </lineage>
</organism>
<comment type="caution">
    <text evidence="1">The sequence shown here is derived from an EMBL/GenBank/DDBJ whole genome shotgun (WGS) entry which is preliminary data.</text>
</comment>
<protein>
    <recommendedName>
        <fullName evidence="3">Dioxygenase</fullName>
    </recommendedName>
</protein>
<reference evidence="1" key="1">
    <citation type="submission" date="2022-12" db="EMBL/GenBank/DDBJ databases">
        <authorList>
            <person name="Krivoruchko A.V."/>
            <person name="Elkin A."/>
        </authorList>
    </citation>
    <scope>NUCLEOTIDE SEQUENCE</scope>
    <source>
        <strain evidence="1">IEGM 1391</strain>
    </source>
</reference>
<dbReference type="Proteomes" id="UP001081071">
    <property type="component" value="Unassembled WGS sequence"/>
</dbReference>
<name>A0ABT4M945_9NOCA</name>
<gene>
    <name evidence="1" type="ORF">O4220_01160</name>
</gene>
<evidence type="ECO:0008006" key="3">
    <source>
        <dbReference type="Google" id="ProtNLM"/>
    </source>
</evidence>
<proteinExistence type="predicted"/>
<accession>A0ABT4M945</accession>
<dbReference type="EMBL" id="JAPWIJ010000001">
    <property type="protein sequence ID" value="MCZ4517105.1"/>
    <property type="molecule type" value="Genomic_DNA"/>
</dbReference>
<dbReference type="RefSeq" id="WP_269601717.1">
    <property type="nucleotide sequence ID" value="NZ_JAPWIJ010000001.1"/>
</dbReference>